<evidence type="ECO:0000313" key="1">
    <source>
        <dbReference type="EMBL" id="GME74363.1"/>
    </source>
</evidence>
<accession>A0ACB5SVI4</accession>
<protein>
    <submittedName>
        <fullName evidence="1">Unnamed protein product</fullName>
    </submittedName>
</protein>
<comment type="caution">
    <text evidence="1">The sequence shown here is derived from an EMBL/GenBank/DDBJ whole genome shotgun (WGS) entry which is preliminary data.</text>
</comment>
<sequence length="233" mass="26148">MTNCGFVISMTIYQTSQTSTEVRHNGVLERLELNQADYITKLGDKVGIHRGKKYMTPMTPGFQFDPHDKNNVLNINGYTLSQKLKQCGFGRLLLHTQIYYCLFVHDCKRPVYWKSRAGEIVATSSTESELVGMVNAGKEFVYLLNVARVLNMKVGDTHTCYVDNTASITVAHTSACKGRTKHLGIMIAKANDLETKDEIHFKYIPTKDQLADILTKPVATTVMDHIVKNTLSV</sequence>
<keyword evidence="2" id="KW-1185">Reference proteome</keyword>
<name>A0ACB5SVI4_AMBMO</name>
<evidence type="ECO:0000313" key="2">
    <source>
        <dbReference type="Proteomes" id="UP001165064"/>
    </source>
</evidence>
<reference evidence="1" key="1">
    <citation type="submission" date="2023-04" db="EMBL/GenBank/DDBJ databases">
        <title>Ambrosiozyma monospora NBRC 10751.</title>
        <authorList>
            <person name="Ichikawa N."/>
            <person name="Sato H."/>
            <person name="Tonouchi N."/>
        </authorList>
    </citation>
    <scope>NUCLEOTIDE SEQUENCE</scope>
    <source>
        <strain evidence="1">NBRC 10751</strain>
    </source>
</reference>
<gene>
    <name evidence="1" type="ORF">Amon02_000173800</name>
</gene>
<organism evidence="1 2">
    <name type="scientific">Ambrosiozyma monospora</name>
    <name type="common">Yeast</name>
    <name type="synonym">Endomycopsis monosporus</name>
    <dbReference type="NCBI Taxonomy" id="43982"/>
    <lineage>
        <taxon>Eukaryota</taxon>
        <taxon>Fungi</taxon>
        <taxon>Dikarya</taxon>
        <taxon>Ascomycota</taxon>
        <taxon>Saccharomycotina</taxon>
        <taxon>Pichiomycetes</taxon>
        <taxon>Pichiales</taxon>
        <taxon>Pichiaceae</taxon>
        <taxon>Ambrosiozyma</taxon>
    </lineage>
</organism>
<proteinExistence type="predicted"/>
<dbReference type="Proteomes" id="UP001165064">
    <property type="component" value="Unassembled WGS sequence"/>
</dbReference>
<dbReference type="EMBL" id="BSXS01000911">
    <property type="protein sequence ID" value="GME74363.1"/>
    <property type="molecule type" value="Genomic_DNA"/>
</dbReference>